<protein>
    <submittedName>
        <fullName evidence="1">Uncharacterized protein</fullName>
    </submittedName>
</protein>
<accession>A0AAF0QIY6</accession>
<sequence>MSVLYHPGKANLVADALYHLSIGSVAHIEDDKKDLVRDTDREAERTIETLEDMLRTYVVDFKGGVGLLFVGLKWDDAARSNPPPPNLTPMVDPTTLVAKANVEMDFPKIIDQAIEKALSLFIYRVVKCEGFIEIDNVMLDNLTTRLEVKEKEEGSSGALDTMKDELATLQTEMV</sequence>
<proteinExistence type="predicted"/>
<keyword evidence="2" id="KW-1185">Reference proteome</keyword>
<name>A0AAF0QIY6_SOLVR</name>
<gene>
    <name evidence="1" type="ORF">MTR67_017999</name>
</gene>
<dbReference type="AlphaFoldDB" id="A0AAF0QIY6"/>
<organism evidence="1 2">
    <name type="scientific">Solanum verrucosum</name>
    <dbReference type="NCBI Taxonomy" id="315347"/>
    <lineage>
        <taxon>Eukaryota</taxon>
        <taxon>Viridiplantae</taxon>
        <taxon>Streptophyta</taxon>
        <taxon>Embryophyta</taxon>
        <taxon>Tracheophyta</taxon>
        <taxon>Spermatophyta</taxon>
        <taxon>Magnoliopsida</taxon>
        <taxon>eudicotyledons</taxon>
        <taxon>Gunneridae</taxon>
        <taxon>Pentapetalae</taxon>
        <taxon>asterids</taxon>
        <taxon>lamiids</taxon>
        <taxon>Solanales</taxon>
        <taxon>Solanaceae</taxon>
        <taxon>Solanoideae</taxon>
        <taxon>Solaneae</taxon>
        <taxon>Solanum</taxon>
    </lineage>
</organism>
<dbReference type="EMBL" id="CP133615">
    <property type="protein sequence ID" value="WMV24614.1"/>
    <property type="molecule type" value="Genomic_DNA"/>
</dbReference>
<evidence type="ECO:0000313" key="2">
    <source>
        <dbReference type="Proteomes" id="UP001234989"/>
    </source>
</evidence>
<reference evidence="1" key="1">
    <citation type="submission" date="2023-08" db="EMBL/GenBank/DDBJ databases">
        <title>A de novo genome assembly of Solanum verrucosum Schlechtendal, a Mexican diploid species geographically isolated from the other diploid A-genome species in potato relatives.</title>
        <authorList>
            <person name="Hosaka K."/>
        </authorList>
    </citation>
    <scope>NUCLEOTIDE SEQUENCE</scope>
    <source>
        <tissue evidence="1">Young leaves</tissue>
    </source>
</reference>
<dbReference type="Proteomes" id="UP001234989">
    <property type="component" value="Chromosome 4"/>
</dbReference>
<evidence type="ECO:0000313" key="1">
    <source>
        <dbReference type="EMBL" id="WMV24614.1"/>
    </source>
</evidence>